<name>A0A168CRC1_9EURO</name>
<dbReference type="InterPro" id="IPR007681">
    <property type="entry name" value="Mog1"/>
</dbReference>
<dbReference type="GO" id="GO:0006606">
    <property type="term" value="P:protein import into nucleus"/>
    <property type="evidence" value="ECO:0007669"/>
    <property type="project" value="TreeGrafter"/>
</dbReference>
<dbReference type="PANTHER" id="PTHR15837">
    <property type="entry name" value="RAN GUANINE NUCLEOTIDE RELEASE FACTOR"/>
    <property type="match status" value="1"/>
</dbReference>
<dbReference type="AlphaFoldDB" id="A0A168CRC1"/>
<dbReference type="OrthoDB" id="10255285at2759"/>
<dbReference type="GO" id="GO:0005085">
    <property type="term" value="F:guanyl-nucleotide exchange factor activity"/>
    <property type="evidence" value="ECO:0007669"/>
    <property type="project" value="TreeGrafter"/>
</dbReference>
<organism evidence="4 5">
    <name type="scientific">Ascosphaera apis ARSEF 7405</name>
    <dbReference type="NCBI Taxonomy" id="392613"/>
    <lineage>
        <taxon>Eukaryota</taxon>
        <taxon>Fungi</taxon>
        <taxon>Dikarya</taxon>
        <taxon>Ascomycota</taxon>
        <taxon>Pezizomycotina</taxon>
        <taxon>Eurotiomycetes</taxon>
        <taxon>Eurotiomycetidae</taxon>
        <taxon>Onygenales</taxon>
        <taxon>Ascosphaeraceae</taxon>
        <taxon>Ascosphaera</taxon>
    </lineage>
</organism>
<dbReference type="InterPro" id="IPR016123">
    <property type="entry name" value="Mog1/PsbP_a/b/a-sand"/>
</dbReference>
<proteinExistence type="inferred from homology"/>
<evidence type="ECO:0000313" key="5">
    <source>
        <dbReference type="Proteomes" id="UP000242877"/>
    </source>
</evidence>
<dbReference type="SUPFAM" id="SSF55724">
    <property type="entry name" value="Mog1p/PsbP-like"/>
    <property type="match status" value="1"/>
</dbReference>
<comment type="caution">
    <text evidence="4">The sequence shown here is derived from an EMBL/GenBank/DDBJ whole genome shotgun (WGS) entry which is preliminary data.</text>
</comment>
<keyword evidence="3" id="KW-0653">Protein transport</keyword>
<dbReference type="EMBL" id="AZGZ01000002">
    <property type="protein sequence ID" value="KZZ96916.1"/>
    <property type="molecule type" value="Genomic_DNA"/>
</dbReference>
<evidence type="ECO:0000256" key="3">
    <source>
        <dbReference type="ARBA" id="ARBA00022927"/>
    </source>
</evidence>
<dbReference type="GO" id="GO:0031267">
    <property type="term" value="F:small GTPase binding"/>
    <property type="evidence" value="ECO:0007669"/>
    <property type="project" value="TreeGrafter"/>
</dbReference>
<comment type="similarity">
    <text evidence="1">Belongs to the MOG1 family.</text>
</comment>
<dbReference type="Proteomes" id="UP000242877">
    <property type="component" value="Unassembled WGS sequence"/>
</dbReference>
<dbReference type="GO" id="GO:0005634">
    <property type="term" value="C:nucleus"/>
    <property type="evidence" value="ECO:0007669"/>
    <property type="project" value="TreeGrafter"/>
</dbReference>
<gene>
    <name evidence="4" type="ORF">AAP_00559</name>
</gene>
<dbReference type="VEuPathDB" id="FungiDB:AAP_00559"/>
<dbReference type="Gene3D" id="3.40.1000.10">
    <property type="entry name" value="Mog1/PsbP, alpha/beta/alpha sandwich"/>
    <property type="match status" value="1"/>
</dbReference>
<dbReference type="Pfam" id="PF04603">
    <property type="entry name" value="Mog1"/>
    <property type="match status" value="1"/>
</dbReference>
<protein>
    <submittedName>
        <fullName evidence="4">Mog1/PsbP, alpha/beta/alpha sandwich</fullName>
    </submittedName>
</protein>
<evidence type="ECO:0000256" key="2">
    <source>
        <dbReference type="ARBA" id="ARBA00022448"/>
    </source>
</evidence>
<reference evidence="4 5" key="1">
    <citation type="journal article" date="2016" name="Genome Biol. Evol.">
        <title>Divergent and convergent evolution of fungal pathogenicity.</title>
        <authorList>
            <person name="Shang Y."/>
            <person name="Xiao G."/>
            <person name="Zheng P."/>
            <person name="Cen K."/>
            <person name="Zhan S."/>
            <person name="Wang C."/>
        </authorList>
    </citation>
    <scope>NUCLEOTIDE SEQUENCE [LARGE SCALE GENOMIC DNA]</scope>
    <source>
        <strain evidence="4 5">ARSEF 7405</strain>
    </source>
</reference>
<dbReference type="PANTHER" id="PTHR15837:SF0">
    <property type="entry name" value="RAN GUANINE NUCLEOTIDE RELEASE FACTOR"/>
    <property type="match status" value="1"/>
</dbReference>
<evidence type="ECO:0000313" key="4">
    <source>
        <dbReference type="EMBL" id="KZZ96916.1"/>
    </source>
</evidence>
<evidence type="ECO:0000256" key="1">
    <source>
        <dbReference type="ARBA" id="ARBA00010307"/>
    </source>
</evidence>
<sequence>MAEAQQYVTSQLFGGAMSVELPEGMSDVSDLRQVPDHQEVFAHSVSPFSVIIELAERVKPEDAGSADGKEDADSKCALYHLEEICRLGGDTYEILEDIHPVKLSKIDAPAFAADARFKSAAKPSQSAGTAAGIRGALTEKSDATQFLLIRLKEQTTDIVVTITLDEGEPEEADKMRRKCAGYMAHIQETLQIHDWKLFG</sequence>
<keyword evidence="5" id="KW-1185">Reference proteome</keyword>
<accession>A0A168CRC1</accession>
<keyword evidence="2" id="KW-0813">Transport</keyword>